<keyword evidence="4" id="KW-1185">Reference proteome</keyword>
<feature type="compositionally biased region" description="Basic and acidic residues" evidence="2">
    <location>
        <begin position="10"/>
        <end position="21"/>
    </location>
</feature>
<evidence type="ECO:0000313" key="4">
    <source>
        <dbReference type="Proteomes" id="UP000027195"/>
    </source>
</evidence>
<dbReference type="SUPFAM" id="SSF116846">
    <property type="entry name" value="MIT domain"/>
    <property type="match status" value="1"/>
</dbReference>
<evidence type="ECO:0000256" key="1">
    <source>
        <dbReference type="SAM" id="Coils"/>
    </source>
</evidence>
<sequence>MSASSPADINKAHDYATKADELSSMGKWEAAIEQRFKAAEAFLECVECTPDETAKRALRRMQAEQTRAGRDLQRRLEQEKAAAARATTSDKKTAVPGPGAIEDTMTLPTSPALLPGVVAPQPSRSPSNVHRRVSSPVRDRHSLPVTPPPSLQIPGNMNSSSQPPSPQRLYDSQVSYQTIDDSYMVLGGRAEAGDPFNQFWKVLEGMLDNLSQPVAFATAPLTPDKATQNPFTDFTASPPDAANTKRDASNNSKGGGSRRDKSRDLDFDEALESSDADSFYVISSASSRSSSPAAASSSMTYPPLPTSSMRKISARSRSPARSRSRKRAAGETAAEKALKEENQRMRAEVETLKSKLAQAAAMMKARINQEQQLRESITVVKREAQRAIASSTSAIRTPNAFFPPPNIPNMSPYGLSPLVPGLSSVPGTATPISTPRMTPTASPIYSSATPTVPGRPPVPPIPPPIPILDPSPNSIQLQIKIKELEDEVKVLRLENEKSRIQISRFRERWDKLKESAKRKKSLKEGMSGATVSKIPEEDEGGSEGEHAGA</sequence>
<gene>
    <name evidence="3" type="ORF">BOTBODRAFT_34683</name>
</gene>
<dbReference type="STRING" id="930990.A0A067M9F7"/>
<feature type="coiled-coil region" evidence="1">
    <location>
        <begin position="474"/>
        <end position="501"/>
    </location>
</feature>
<protein>
    <recommendedName>
        <fullName evidence="5">MIT domain-containing protein</fullName>
    </recommendedName>
</protein>
<dbReference type="Proteomes" id="UP000027195">
    <property type="component" value="Unassembled WGS sequence"/>
</dbReference>
<dbReference type="OrthoDB" id="3197614at2759"/>
<name>A0A067M9F7_BOTB1</name>
<dbReference type="HOGENOM" id="CLU_047455_0_0_1"/>
<feature type="region of interest" description="Disordered" evidence="2">
    <location>
        <begin position="288"/>
        <end position="344"/>
    </location>
</feature>
<evidence type="ECO:0000313" key="3">
    <source>
        <dbReference type="EMBL" id="KDQ12383.1"/>
    </source>
</evidence>
<feature type="compositionally biased region" description="Pro residues" evidence="2">
    <location>
        <begin position="453"/>
        <end position="469"/>
    </location>
</feature>
<feature type="compositionally biased region" description="Low complexity" evidence="2">
    <location>
        <begin position="288"/>
        <end position="298"/>
    </location>
</feature>
<feature type="compositionally biased region" description="Basic and acidic residues" evidence="2">
    <location>
        <begin position="333"/>
        <end position="344"/>
    </location>
</feature>
<dbReference type="Gene3D" id="1.20.58.80">
    <property type="entry name" value="Phosphotransferase system, lactose/cellobiose-type IIA subunit"/>
    <property type="match status" value="1"/>
</dbReference>
<organism evidence="3 4">
    <name type="scientific">Botryobasidium botryosum (strain FD-172 SS1)</name>
    <dbReference type="NCBI Taxonomy" id="930990"/>
    <lineage>
        <taxon>Eukaryota</taxon>
        <taxon>Fungi</taxon>
        <taxon>Dikarya</taxon>
        <taxon>Basidiomycota</taxon>
        <taxon>Agaricomycotina</taxon>
        <taxon>Agaricomycetes</taxon>
        <taxon>Cantharellales</taxon>
        <taxon>Botryobasidiaceae</taxon>
        <taxon>Botryobasidium</taxon>
    </lineage>
</organism>
<evidence type="ECO:0000256" key="2">
    <source>
        <dbReference type="SAM" id="MobiDB-lite"/>
    </source>
</evidence>
<dbReference type="PANTHER" id="PTHR40130:SF1">
    <property type="entry name" value="SPINDLE POLE BODY-ASSOCIATED PROTEIN CUT12 DOMAIN-CONTAINING PROTEIN"/>
    <property type="match status" value="1"/>
</dbReference>
<keyword evidence="1" id="KW-0175">Coiled coil</keyword>
<feature type="compositionally biased region" description="Basic residues" evidence="2">
    <location>
        <begin position="312"/>
        <end position="327"/>
    </location>
</feature>
<accession>A0A067M9F7</accession>
<feature type="region of interest" description="Disordered" evidence="2">
    <location>
        <begin position="511"/>
        <end position="549"/>
    </location>
</feature>
<dbReference type="InterPro" id="IPR036181">
    <property type="entry name" value="MIT_dom_sf"/>
</dbReference>
<dbReference type="PANTHER" id="PTHR40130">
    <property type="entry name" value="EXPRESSED PROTEIN"/>
    <property type="match status" value="1"/>
</dbReference>
<feature type="region of interest" description="Disordered" evidence="2">
    <location>
        <begin position="443"/>
        <end position="469"/>
    </location>
</feature>
<feature type="compositionally biased region" description="Basic and acidic residues" evidence="2">
    <location>
        <begin position="67"/>
        <end position="93"/>
    </location>
</feature>
<evidence type="ECO:0008006" key="5">
    <source>
        <dbReference type="Google" id="ProtNLM"/>
    </source>
</evidence>
<feature type="region of interest" description="Disordered" evidence="2">
    <location>
        <begin position="61"/>
        <end position="170"/>
    </location>
</feature>
<dbReference type="InParanoid" id="A0A067M9F7"/>
<proteinExistence type="predicted"/>
<feature type="compositionally biased region" description="Polar residues" evidence="2">
    <location>
        <begin position="225"/>
        <end position="235"/>
    </location>
</feature>
<dbReference type="AlphaFoldDB" id="A0A067M9F7"/>
<feature type="region of interest" description="Disordered" evidence="2">
    <location>
        <begin position="1"/>
        <end position="22"/>
    </location>
</feature>
<dbReference type="EMBL" id="KL198051">
    <property type="protein sequence ID" value="KDQ12383.1"/>
    <property type="molecule type" value="Genomic_DNA"/>
</dbReference>
<reference evidence="4" key="1">
    <citation type="journal article" date="2014" name="Proc. Natl. Acad. Sci. U.S.A.">
        <title>Extensive sampling of basidiomycete genomes demonstrates inadequacy of the white-rot/brown-rot paradigm for wood decay fungi.</title>
        <authorList>
            <person name="Riley R."/>
            <person name="Salamov A.A."/>
            <person name="Brown D.W."/>
            <person name="Nagy L.G."/>
            <person name="Floudas D."/>
            <person name="Held B.W."/>
            <person name="Levasseur A."/>
            <person name="Lombard V."/>
            <person name="Morin E."/>
            <person name="Otillar R."/>
            <person name="Lindquist E.A."/>
            <person name="Sun H."/>
            <person name="LaButti K.M."/>
            <person name="Schmutz J."/>
            <person name="Jabbour D."/>
            <person name="Luo H."/>
            <person name="Baker S.E."/>
            <person name="Pisabarro A.G."/>
            <person name="Walton J.D."/>
            <person name="Blanchette R.A."/>
            <person name="Henrissat B."/>
            <person name="Martin F."/>
            <person name="Cullen D."/>
            <person name="Hibbett D.S."/>
            <person name="Grigoriev I.V."/>
        </authorList>
    </citation>
    <scope>NUCLEOTIDE SEQUENCE [LARGE SCALE GENOMIC DNA]</scope>
    <source>
        <strain evidence="4">FD-172 SS1</strain>
    </source>
</reference>
<feature type="region of interest" description="Disordered" evidence="2">
    <location>
        <begin position="221"/>
        <end position="264"/>
    </location>
</feature>